<evidence type="ECO:0000313" key="3">
    <source>
        <dbReference type="Proteomes" id="UP001500909"/>
    </source>
</evidence>
<reference evidence="2 3" key="1">
    <citation type="journal article" date="2019" name="Int. J. Syst. Evol. Microbiol.">
        <title>The Global Catalogue of Microorganisms (GCM) 10K type strain sequencing project: providing services to taxonomists for standard genome sequencing and annotation.</title>
        <authorList>
            <consortium name="The Broad Institute Genomics Platform"/>
            <consortium name="The Broad Institute Genome Sequencing Center for Infectious Disease"/>
            <person name="Wu L."/>
            <person name="Ma J."/>
        </authorList>
    </citation>
    <scope>NUCLEOTIDE SEQUENCE [LARGE SCALE GENOMIC DNA]</scope>
    <source>
        <strain evidence="2 3">JCM 4805</strain>
    </source>
</reference>
<sequence length="130" mass="14071">MDAFPITTSQAHDAAHVSVRNTLLASLTDRERALVEDVAVMGYVCGITHPKEQAIPSNEQILAEVVDACLTSPDLYPAINVTGSVCVECGHPTKQHTKDEDPVTPGQCRQRATQGAADHVWHDYQPPKDA</sequence>
<protein>
    <submittedName>
        <fullName evidence="2">Uncharacterized protein</fullName>
    </submittedName>
</protein>
<feature type="region of interest" description="Disordered" evidence="1">
    <location>
        <begin position="92"/>
        <end position="130"/>
    </location>
</feature>
<dbReference type="EMBL" id="BAAABY010000070">
    <property type="protein sequence ID" value="GAA0500979.1"/>
    <property type="molecule type" value="Genomic_DNA"/>
</dbReference>
<comment type="caution">
    <text evidence="2">The sequence shown here is derived from an EMBL/GenBank/DDBJ whole genome shotgun (WGS) entry which is preliminary data.</text>
</comment>
<evidence type="ECO:0000256" key="1">
    <source>
        <dbReference type="SAM" id="MobiDB-lite"/>
    </source>
</evidence>
<evidence type="ECO:0000313" key="2">
    <source>
        <dbReference type="EMBL" id="GAA0500979.1"/>
    </source>
</evidence>
<keyword evidence="3" id="KW-1185">Reference proteome</keyword>
<dbReference type="Proteomes" id="UP001500909">
    <property type="component" value="Unassembled WGS sequence"/>
</dbReference>
<proteinExistence type="predicted"/>
<organism evidence="2 3">
    <name type="scientific">Streptomyces olivaceiscleroticus</name>
    <dbReference type="NCBI Taxonomy" id="68245"/>
    <lineage>
        <taxon>Bacteria</taxon>
        <taxon>Bacillati</taxon>
        <taxon>Actinomycetota</taxon>
        <taxon>Actinomycetes</taxon>
        <taxon>Kitasatosporales</taxon>
        <taxon>Streptomycetaceae</taxon>
        <taxon>Streptomyces</taxon>
    </lineage>
</organism>
<feature type="compositionally biased region" description="Basic and acidic residues" evidence="1">
    <location>
        <begin position="119"/>
        <end position="130"/>
    </location>
</feature>
<accession>A0ABN1BM94</accession>
<dbReference type="RefSeq" id="WP_346100452.1">
    <property type="nucleotide sequence ID" value="NZ_BAAABY010000070.1"/>
</dbReference>
<gene>
    <name evidence="2" type="ORF">GCM10010361_78120</name>
</gene>
<name>A0ABN1BM94_9ACTN</name>